<sequence length="382" mass="41019">MKRETFLAIGFIVMCFNSLYQYSWNALEPLLRTGFSVSVVQIALGFTLFSVFSSFFQPLGGHFADRDGPRNVGIVASVLASLGFLGTYLSPNILYFYVFWSLGSIGEGILYGIAANLAMKWFIDRMGFATGIVSMGFGLGSVVANPLILHVDNYKIVTLTIGLSELVVVTVLMSLISYPASSKGRPPGQVIFTTKFWLIYVSFVGAVIPLTAISSQLAVLGKNLSQEELTILISIFPLLSGGMRPIMGRIADKVGIVRTTLILNAILLVGSLTLLVGQLIPTTVLVGFAGGSMITLYFNVAGEIFGTRFSTVNSGILYTGKALGGVLGSFVFAYLYTLNVTTSEIYLVLGSLVGVLALIPVIPRIRTGQRVMGQHGNQGNMK</sequence>
<name>A0A088E677_9CREN</name>
<reference evidence="13 15" key="3">
    <citation type="submission" date="2015-07" db="EMBL/GenBank/DDBJ databases">
        <title>Physiological, transcriptional responses and genome re-sequencing of acid resistant extremely thermoacidophilic Metallosphaera sedula SARC-M1.</title>
        <authorList>
            <person name="Ai C."/>
            <person name="McCarthy S."/>
            <person name="Eckrich V."/>
            <person name="Rudrappa D."/>
            <person name="Qiu G."/>
            <person name="Blum P."/>
        </authorList>
    </citation>
    <scope>NUCLEOTIDE SEQUENCE [LARGE SCALE GENOMIC DNA]</scope>
    <source>
        <strain evidence="13 15">SARC-M1</strain>
    </source>
</reference>
<evidence type="ECO:0000256" key="2">
    <source>
        <dbReference type="ARBA" id="ARBA00022448"/>
    </source>
</evidence>
<feature type="transmembrane region" description="Helical" evidence="6">
    <location>
        <begin position="318"/>
        <end position="339"/>
    </location>
</feature>
<evidence type="ECO:0000313" key="19">
    <source>
        <dbReference type="Proteomes" id="UP000068832"/>
    </source>
</evidence>
<feature type="transmembrane region" description="Helical" evidence="6">
    <location>
        <begin position="94"/>
        <end position="114"/>
    </location>
</feature>
<feature type="transmembrane region" description="Helical" evidence="6">
    <location>
        <begin position="197"/>
        <end position="217"/>
    </location>
</feature>
<reference evidence="16 17" key="2">
    <citation type="journal article" date="2015" name="Genome Announc.">
        <title>Complete Genome Sequences of Evolved Arsenate-Resistant Metallosphaera sedula Strains.</title>
        <authorList>
            <person name="Ai C."/>
            <person name="McCarthy S."/>
            <person name="Schackwitz W."/>
            <person name="Martin J."/>
            <person name="Lipzen A."/>
            <person name="Blum P."/>
        </authorList>
    </citation>
    <scope>NUCLEOTIDE SEQUENCE [LARGE SCALE GENOMIC DNA]</scope>
    <source>
        <strain evidence="11 17">ARS120-1</strain>
        <strain evidence="12 16">ARS120-2</strain>
        <strain evidence="9 19">ARS50-1</strain>
        <strain evidence="10 18">ARS50-2</strain>
    </source>
</reference>
<dbReference type="Proteomes" id="UP000056255">
    <property type="component" value="Chromosome"/>
</dbReference>
<dbReference type="Proteomes" id="UP000061362">
    <property type="component" value="Chromosome"/>
</dbReference>
<accession>A0A088E677</accession>
<keyword evidence="3 6" id="KW-0812">Transmembrane</keyword>
<dbReference type="PATRIC" id="fig|43687.5.peg.1468"/>
<dbReference type="GeneID" id="91755844"/>
<dbReference type="EMBL" id="CP012176">
    <property type="protein sequence ID" value="AKV83332.1"/>
    <property type="molecule type" value="Genomic_DNA"/>
</dbReference>
<dbReference type="OrthoDB" id="359492at2157"/>
<evidence type="ECO:0000256" key="4">
    <source>
        <dbReference type="ARBA" id="ARBA00022989"/>
    </source>
</evidence>
<dbReference type="InterPro" id="IPR036259">
    <property type="entry name" value="MFS_trans_sf"/>
</dbReference>
<dbReference type="GO" id="GO:0016020">
    <property type="term" value="C:membrane"/>
    <property type="evidence" value="ECO:0007669"/>
    <property type="project" value="UniProtKB-SubCell"/>
</dbReference>
<dbReference type="AlphaFoldDB" id="A0A088E677"/>
<feature type="domain" description="Major facilitator superfamily (MFS) profile" evidence="7">
    <location>
        <begin position="3"/>
        <end position="366"/>
    </location>
</feature>
<dbReference type="Proteomes" id="UP000068832">
    <property type="component" value="Chromosome"/>
</dbReference>
<dbReference type="EMBL" id="CP012175">
    <property type="protein sequence ID" value="AKV81094.1"/>
    <property type="molecule type" value="Genomic_DNA"/>
</dbReference>
<protein>
    <submittedName>
        <fullName evidence="8">Major facilitator superfamily MFS_1</fullName>
    </submittedName>
</protein>
<dbReference type="CDD" id="cd17353">
    <property type="entry name" value="MFS_OFA_like"/>
    <property type="match status" value="1"/>
</dbReference>
<evidence type="ECO:0000313" key="11">
    <source>
        <dbReference type="EMBL" id="AKV78849.1"/>
    </source>
</evidence>
<evidence type="ECO:0000259" key="7">
    <source>
        <dbReference type="PROSITE" id="PS50850"/>
    </source>
</evidence>
<dbReference type="InterPro" id="IPR052983">
    <property type="entry name" value="MFS_Riboflavin_Transporter"/>
</dbReference>
<evidence type="ECO:0000256" key="1">
    <source>
        <dbReference type="ARBA" id="ARBA00004141"/>
    </source>
</evidence>
<dbReference type="EMBL" id="CP012174">
    <property type="protein sequence ID" value="AKV78849.1"/>
    <property type="molecule type" value="Genomic_DNA"/>
</dbReference>
<dbReference type="PANTHER" id="PTHR43385:SF1">
    <property type="entry name" value="RIBOFLAVIN TRANSPORTER RIBJ"/>
    <property type="match status" value="1"/>
</dbReference>
<dbReference type="PANTHER" id="PTHR43385">
    <property type="entry name" value="RIBOFLAVIN TRANSPORTER RIBJ"/>
    <property type="match status" value="1"/>
</dbReference>
<feature type="transmembrane region" description="Helical" evidence="6">
    <location>
        <begin position="286"/>
        <end position="306"/>
    </location>
</feature>
<dbReference type="OMA" id="WAFAAMF"/>
<dbReference type="Pfam" id="PF07690">
    <property type="entry name" value="MFS_1"/>
    <property type="match status" value="1"/>
</dbReference>
<comment type="subcellular location">
    <subcellularLocation>
        <location evidence="1">Membrane</location>
        <topology evidence="1">Multi-pass membrane protein</topology>
    </subcellularLocation>
</comment>
<feature type="transmembrane region" description="Helical" evidence="6">
    <location>
        <begin position="5"/>
        <end position="23"/>
    </location>
</feature>
<organism evidence="8 14">
    <name type="scientific">Metallosphaera sedula</name>
    <dbReference type="NCBI Taxonomy" id="43687"/>
    <lineage>
        <taxon>Archaea</taxon>
        <taxon>Thermoproteota</taxon>
        <taxon>Thermoprotei</taxon>
        <taxon>Sulfolobales</taxon>
        <taxon>Sulfolobaceae</taxon>
        <taxon>Metallosphaera</taxon>
    </lineage>
</organism>
<evidence type="ECO:0000313" key="13">
    <source>
        <dbReference type="EMBL" id="AKV83332.1"/>
    </source>
</evidence>
<evidence type="ECO:0000313" key="18">
    <source>
        <dbReference type="Proteomes" id="UP000062475"/>
    </source>
</evidence>
<dbReference type="EMBL" id="CP008822">
    <property type="protein sequence ID" value="AIM27488.1"/>
    <property type="molecule type" value="Genomic_DNA"/>
</dbReference>
<dbReference type="Proteomes" id="UP000029084">
    <property type="component" value="Chromosome"/>
</dbReference>
<evidence type="ECO:0000313" key="16">
    <source>
        <dbReference type="Proteomes" id="UP000061362"/>
    </source>
</evidence>
<evidence type="ECO:0000313" key="12">
    <source>
        <dbReference type="EMBL" id="AKV81094.1"/>
    </source>
</evidence>
<evidence type="ECO:0000313" key="15">
    <source>
        <dbReference type="Proteomes" id="UP000056255"/>
    </source>
</evidence>
<dbReference type="InterPro" id="IPR011701">
    <property type="entry name" value="MFS"/>
</dbReference>
<feature type="transmembrane region" description="Helical" evidence="6">
    <location>
        <begin position="229"/>
        <end position="247"/>
    </location>
</feature>
<dbReference type="GO" id="GO:0022857">
    <property type="term" value="F:transmembrane transporter activity"/>
    <property type="evidence" value="ECO:0007669"/>
    <property type="project" value="InterPro"/>
</dbReference>
<evidence type="ECO:0000256" key="3">
    <source>
        <dbReference type="ARBA" id="ARBA00022692"/>
    </source>
</evidence>
<dbReference type="PROSITE" id="PS50850">
    <property type="entry name" value="MFS"/>
    <property type="match status" value="1"/>
</dbReference>
<feature type="transmembrane region" description="Helical" evidence="6">
    <location>
        <begin position="154"/>
        <end position="176"/>
    </location>
</feature>
<evidence type="ECO:0000313" key="10">
    <source>
        <dbReference type="EMBL" id="AKV76597.1"/>
    </source>
</evidence>
<evidence type="ECO:0000313" key="14">
    <source>
        <dbReference type="Proteomes" id="UP000029084"/>
    </source>
</evidence>
<keyword evidence="5 6" id="KW-0472">Membrane</keyword>
<gene>
    <name evidence="8" type="ORF">HA72_1346</name>
    <name evidence="9" type="ORF">MsedA_1364</name>
    <name evidence="10" type="ORF">MsedB_1366</name>
    <name evidence="11" type="ORF">MsedC_1364</name>
    <name evidence="12" type="ORF">MsedD_1365</name>
    <name evidence="13" type="ORF">MsedE_1370</name>
</gene>
<dbReference type="Proteomes" id="UP000062475">
    <property type="component" value="Chromosome"/>
</dbReference>
<dbReference type="RefSeq" id="WP_012021291.1">
    <property type="nucleotide sequence ID" value="NZ_CP008822.1"/>
</dbReference>
<dbReference type="SUPFAM" id="SSF103473">
    <property type="entry name" value="MFS general substrate transporter"/>
    <property type="match status" value="1"/>
</dbReference>
<evidence type="ECO:0000256" key="5">
    <source>
        <dbReference type="ARBA" id="ARBA00023136"/>
    </source>
</evidence>
<dbReference type="EMBL" id="CP012173">
    <property type="protein sequence ID" value="AKV76597.1"/>
    <property type="molecule type" value="Genomic_DNA"/>
</dbReference>
<feature type="transmembrane region" description="Helical" evidence="6">
    <location>
        <begin position="68"/>
        <end position="88"/>
    </location>
</feature>
<dbReference type="Proteomes" id="UP000062398">
    <property type="component" value="Chromosome"/>
</dbReference>
<proteinExistence type="predicted"/>
<keyword evidence="2" id="KW-0813">Transport</keyword>
<feature type="transmembrane region" description="Helical" evidence="6">
    <location>
        <begin position="126"/>
        <end position="148"/>
    </location>
</feature>
<feature type="transmembrane region" description="Helical" evidence="6">
    <location>
        <begin position="259"/>
        <end position="280"/>
    </location>
</feature>
<feature type="transmembrane region" description="Helical" evidence="6">
    <location>
        <begin position="345"/>
        <end position="362"/>
    </location>
</feature>
<evidence type="ECO:0000313" key="17">
    <source>
        <dbReference type="Proteomes" id="UP000062398"/>
    </source>
</evidence>
<dbReference type="EMBL" id="CP012172">
    <property type="protein sequence ID" value="AKV74358.1"/>
    <property type="molecule type" value="Genomic_DNA"/>
</dbReference>
<feature type="transmembrane region" description="Helical" evidence="6">
    <location>
        <begin position="35"/>
        <end position="56"/>
    </location>
</feature>
<keyword evidence="4 6" id="KW-1133">Transmembrane helix</keyword>
<evidence type="ECO:0000313" key="9">
    <source>
        <dbReference type="EMBL" id="AKV74358.1"/>
    </source>
</evidence>
<reference evidence="8 14" key="1">
    <citation type="journal article" date="2014" name="J. Bacteriol.">
        <title>Role of an Archaeal PitA Transporter in the Copper and Arsenic Resistance of Metallosphaera sedula, an Extreme Thermoacidophile.</title>
        <authorList>
            <person name="McCarthy S."/>
            <person name="Ai C."/>
            <person name="Wheaton G."/>
            <person name="Tevatia R."/>
            <person name="Eckrich V."/>
            <person name="Kelly R."/>
            <person name="Blum P."/>
        </authorList>
    </citation>
    <scope>NUCLEOTIDE SEQUENCE [LARGE SCALE GENOMIC DNA]</scope>
    <source>
        <strain evidence="8 14">CuR1</strain>
    </source>
</reference>
<dbReference type="InterPro" id="IPR020846">
    <property type="entry name" value="MFS_dom"/>
</dbReference>
<dbReference type="Gene3D" id="1.20.1250.20">
    <property type="entry name" value="MFS general substrate transporter like domains"/>
    <property type="match status" value="2"/>
</dbReference>
<evidence type="ECO:0000313" key="8">
    <source>
        <dbReference type="EMBL" id="AIM27488.1"/>
    </source>
</evidence>
<evidence type="ECO:0000256" key="6">
    <source>
        <dbReference type="SAM" id="Phobius"/>
    </source>
</evidence>